<dbReference type="InterPro" id="IPR035914">
    <property type="entry name" value="Sperma_CUB_dom_sf"/>
</dbReference>
<keyword evidence="6" id="KW-1185">Reference proteome</keyword>
<feature type="domain" description="CUB" evidence="4">
    <location>
        <begin position="398"/>
        <end position="517"/>
    </location>
</feature>
<dbReference type="SUPFAM" id="SSF49854">
    <property type="entry name" value="Spermadhesin, CUB domain"/>
    <property type="match status" value="3"/>
</dbReference>
<evidence type="ECO:0000259" key="4">
    <source>
        <dbReference type="PROSITE" id="PS01180"/>
    </source>
</evidence>
<evidence type="ECO:0000256" key="3">
    <source>
        <dbReference type="SAM" id="SignalP"/>
    </source>
</evidence>
<comment type="caution">
    <text evidence="5">The sequence shown here is derived from an EMBL/GenBank/DDBJ whole genome shotgun (WGS) entry which is preliminary data.</text>
</comment>
<sequence>MYRECIVLKFILFILIKSSRPKFSVNIPDSDLQSSRLKEIVIVNCNKIIKNERFEIQSFERLTVPLNCSYVFKGPSCPTFFNVKFIEFNLRSFSGCNVNSLEVVNNEILCGRIYGSKTYFSSEGLLRIKIVLKSNLSDDSYKILVTRLPCFIKPQRTRDDVIVSQNAIKPYRSERYPFCCGQRYDARQFYLTSPNFPYSKNVKDQCVYHIYKFSPRICHLRVNFLFFSVDEETSDNTCHKGFLEIDEKYFCGCRTGLQLLLPFNSSMKTIRFKNADCRSEFSGFVVEVMQEECSERFSGEYTQDVLQFYNEQAVYSKTNLKRARLTKENIYSDRTDPDIVKHVYVFEDTEENDKSDKEKIFSDTTEISYYDFNKCKSSDVMQLKILSNNVLWQEISKCSTVSGKSYSAQCVQANLVKGYIQSPDYPHFYPKGLHTCYRFEPLSGYCAVRLYILDFDVENSYHCEKDYLLLGQQYKYCGRTLHKASLTFDLRNRYEEIAFITNGFSCRRGFKSLYERIPCNNDGIPVDPIYPTSPKPITSTPTVMNNKPCNRNIQDNLFLLEVYSYHQSRCIFNIIRKNKNVCRLLLRFDRFTLSCEYEYLLIGNQRYCGNREGENVILEFDDNKLPITYVRSSTFPVKSSLLFRISGKQLMTECDLIDVPTVDPERLISSKGTTTRDHNKDICGLLLNSQDDHLASKICNLVKARSNSTKCIPITEKMSFMMYPSFKGSMDMVIRRDGLIGEKITVQEVACKDIYTVIFN</sequence>
<keyword evidence="1" id="KW-1015">Disulfide bond</keyword>
<feature type="chain" id="PRO_5042990065" description="CUB domain-containing protein" evidence="3">
    <location>
        <begin position="22"/>
        <end position="760"/>
    </location>
</feature>
<evidence type="ECO:0000256" key="1">
    <source>
        <dbReference type="ARBA" id="ARBA00023157"/>
    </source>
</evidence>
<dbReference type="GO" id="GO:0004252">
    <property type="term" value="F:serine-type endopeptidase activity"/>
    <property type="evidence" value="ECO:0007669"/>
    <property type="project" value="TreeGrafter"/>
</dbReference>
<feature type="signal peptide" evidence="3">
    <location>
        <begin position="1"/>
        <end position="21"/>
    </location>
</feature>
<dbReference type="EMBL" id="JAVRBK010000003">
    <property type="protein sequence ID" value="KAK5646535.1"/>
    <property type="molecule type" value="Genomic_DNA"/>
</dbReference>
<evidence type="ECO:0000313" key="5">
    <source>
        <dbReference type="EMBL" id="KAK5646535.1"/>
    </source>
</evidence>
<dbReference type="Pfam" id="PF00431">
    <property type="entry name" value="CUB"/>
    <property type="match status" value="1"/>
</dbReference>
<accession>A0AAN7ZH68</accession>
<dbReference type="Proteomes" id="UP001329430">
    <property type="component" value="Chromosome 3"/>
</dbReference>
<name>A0AAN7ZH68_9COLE</name>
<dbReference type="Gene3D" id="2.60.120.290">
    <property type="entry name" value="Spermadhesin, CUB domain"/>
    <property type="match status" value="2"/>
</dbReference>
<dbReference type="PROSITE" id="PS01180">
    <property type="entry name" value="CUB"/>
    <property type="match status" value="2"/>
</dbReference>
<keyword evidence="3" id="KW-0732">Signal</keyword>
<dbReference type="PANTHER" id="PTHR24255:SF31">
    <property type="entry name" value="CUBILIN-LIKE PROTEIN"/>
    <property type="match status" value="1"/>
</dbReference>
<evidence type="ECO:0000256" key="2">
    <source>
        <dbReference type="PROSITE-ProRule" id="PRU00059"/>
    </source>
</evidence>
<organism evidence="5 6">
    <name type="scientific">Pyrocoelia pectoralis</name>
    <dbReference type="NCBI Taxonomy" id="417401"/>
    <lineage>
        <taxon>Eukaryota</taxon>
        <taxon>Metazoa</taxon>
        <taxon>Ecdysozoa</taxon>
        <taxon>Arthropoda</taxon>
        <taxon>Hexapoda</taxon>
        <taxon>Insecta</taxon>
        <taxon>Pterygota</taxon>
        <taxon>Neoptera</taxon>
        <taxon>Endopterygota</taxon>
        <taxon>Coleoptera</taxon>
        <taxon>Polyphaga</taxon>
        <taxon>Elateriformia</taxon>
        <taxon>Elateroidea</taxon>
        <taxon>Lampyridae</taxon>
        <taxon>Lampyrinae</taxon>
        <taxon>Pyrocoelia</taxon>
    </lineage>
</organism>
<comment type="caution">
    <text evidence="2">Lacks conserved residue(s) required for the propagation of feature annotation.</text>
</comment>
<evidence type="ECO:0000313" key="6">
    <source>
        <dbReference type="Proteomes" id="UP001329430"/>
    </source>
</evidence>
<dbReference type="CDD" id="cd00041">
    <property type="entry name" value="CUB"/>
    <property type="match status" value="1"/>
</dbReference>
<dbReference type="AlphaFoldDB" id="A0AAN7ZH68"/>
<protein>
    <recommendedName>
        <fullName evidence="4">CUB domain-containing protein</fullName>
    </recommendedName>
</protein>
<dbReference type="PANTHER" id="PTHR24255">
    <property type="entry name" value="COMPLEMENT COMPONENT 1, S SUBCOMPONENT-RELATED"/>
    <property type="match status" value="1"/>
</dbReference>
<dbReference type="GO" id="GO:0005615">
    <property type="term" value="C:extracellular space"/>
    <property type="evidence" value="ECO:0007669"/>
    <property type="project" value="TreeGrafter"/>
</dbReference>
<dbReference type="SMART" id="SM00042">
    <property type="entry name" value="CUB"/>
    <property type="match status" value="1"/>
</dbReference>
<dbReference type="InterPro" id="IPR000859">
    <property type="entry name" value="CUB_dom"/>
</dbReference>
<feature type="domain" description="CUB" evidence="4">
    <location>
        <begin position="180"/>
        <end position="291"/>
    </location>
</feature>
<reference evidence="5 6" key="1">
    <citation type="journal article" date="2024" name="Insects">
        <title>An Improved Chromosome-Level Genome Assembly of the Firefly Pyrocoelia pectoralis.</title>
        <authorList>
            <person name="Fu X."/>
            <person name="Meyer-Rochow V.B."/>
            <person name="Ballantyne L."/>
            <person name="Zhu X."/>
        </authorList>
    </citation>
    <scope>NUCLEOTIDE SEQUENCE [LARGE SCALE GENOMIC DNA]</scope>
    <source>
        <strain evidence="5">XCY_ONT2</strain>
    </source>
</reference>
<gene>
    <name evidence="5" type="ORF">RI129_004999</name>
</gene>
<proteinExistence type="predicted"/>